<dbReference type="AlphaFoldDB" id="A0AAV8AFE6"/>
<name>A0AAV8AFE6_9EUKA</name>
<comment type="caution">
    <text evidence="1">The sequence shown here is derived from an EMBL/GenBank/DDBJ whole genome shotgun (WGS) entry which is preliminary data.</text>
</comment>
<dbReference type="EMBL" id="JANTQA010000008">
    <property type="protein sequence ID" value="KAJ3451691.1"/>
    <property type="molecule type" value="Genomic_DNA"/>
</dbReference>
<gene>
    <name evidence="1" type="ORF">M0812_03444</name>
</gene>
<evidence type="ECO:0000313" key="1">
    <source>
        <dbReference type="EMBL" id="KAJ3451691.1"/>
    </source>
</evidence>
<accession>A0AAV8AFE6</accession>
<reference evidence="1" key="1">
    <citation type="submission" date="2022-08" db="EMBL/GenBank/DDBJ databases">
        <title>Novel sulphate-reducing endosymbionts in the free-living metamonad Anaeramoeba.</title>
        <authorList>
            <person name="Jerlstrom-Hultqvist J."/>
            <person name="Cepicka I."/>
            <person name="Gallot-Lavallee L."/>
            <person name="Salas-Leiva D."/>
            <person name="Curtis B.A."/>
            <person name="Zahonova K."/>
            <person name="Pipaliya S."/>
            <person name="Dacks J."/>
            <person name="Roger A.J."/>
        </authorList>
    </citation>
    <scope>NUCLEOTIDE SEQUENCE</scope>
    <source>
        <strain evidence="1">Busselton2</strain>
    </source>
</reference>
<proteinExistence type="predicted"/>
<evidence type="ECO:0000313" key="2">
    <source>
        <dbReference type="Proteomes" id="UP001146793"/>
    </source>
</evidence>
<organism evidence="1 2">
    <name type="scientific">Anaeramoeba flamelloides</name>
    <dbReference type="NCBI Taxonomy" id="1746091"/>
    <lineage>
        <taxon>Eukaryota</taxon>
        <taxon>Metamonada</taxon>
        <taxon>Anaeramoebidae</taxon>
        <taxon>Anaeramoeba</taxon>
    </lineage>
</organism>
<protein>
    <submittedName>
        <fullName evidence="1">Uncharacterized protein</fullName>
    </submittedName>
</protein>
<sequence length="73" mass="8918">MSERVQYYSEKQIYIDLQKTQQPENKYHNFGNIEPYALNKISLRFDSKLFSDDQMFAFDTENREKFSLNFDYV</sequence>
<dbReference type="Proteomes" id="UP001146793">
    <property type="component" value="Unassembled WGS sequence"/>
</dbReference>